<comment type="cofactor">
    <cofactor evidence="1">
        <name>FAD</name>
        <dbReference type="ChEBI" id="CHEBI:57692"/>
    </cofactor>
</comment>
<dbReference type="PANTHER" id="PTHR13847:SF286">
    <property type="entry name" value="D-AMINO ACID DEHYDROGENASE"/>
    <property type="match status" value="1"/>
</dbReference>
<organism evidence="6 7">
    <name type="scientific">Actinocrispum wychmicini</name>
    <dbReference type="NCBI Taxonomy" id="1213861"/>
    <lineage>
        <taxon>Bacteria</taxon>
        <taxon>Bacillati</taxon>
        <taxon>Actinomycetota</taxon>
        <taxon>Actinomycetes</taxon>
        <taxon>Pseudonocardiales</taxon>
        <taxon>Pseudonocardiaceae</taxon>
        <taxon>Actinocrispum</taxon>
    </lineage>
</organism>
<evidence type="ECO:0000259" key="5">
    <source>
        <dbReference type="Pfam" id="PF01266"/>
    </source>
</evidence>
<dbReference type="Proteomes" id="UP000295680">
    <property type="component" value="Unassembled WGS sequence"/>
</dbReference>
<dbReference type="Pfam" id="PF01266">
    <property type="entry name" value="DAO"/>
    <property type="match status" value="1"/>
</dbReference>
<reference evidence="6 7" key="1">
    <citation type="submission" date="2019-03" db="EMBL/GenBank/DDBJ databases">
        <title>Genomic Encyclopedia of Type Strains, Phase IV (KMG-IV): sequencing the most valuable type-strain genomes for metagenomic binning, comparative biology and taxonomic classification.</title>
        <authorList>
            <person name="Goeker M."/>
        </authorList>
    </citation>
    <scope>NUCLEOTIDE SEQUENCE [LARGE SCALE GENOMIC DNA]</scope>
    <source>
        <strain evidence="6 7">DSM 45934</strain>
    </source>
</reference>
<dbReference type="InterPro" id="IPR036188">
    <property type="entry name" value="FAD/NAD-bd_sf"/>
</dbReference>
<feature type="domain" description="FAD dependent oxidoreductase" evidence="5">
    <location>
        <begin position="2"/>
        <end position="344"/>
    </location>
</feature>
<dbReference type="GO" id="GO:0016491">
    <property type="term" value="F:oxidoreductase activity"/>
    <property type="evidence" value="ECO:0007669"/>
    <property type="project" value="UniProtKB-KW"/>
</dbReference>
<evidence type="ECO:0000313" key="6">
    <source>
        <dbReference type="EMBL" id="TCO59216.1"/>
    </source>
</evidence>
<protein>
    <submittedName>
        <fullName evidence="6">D-amino-acid dehydrogenase</fullName>
    </submittedName>
</protein>
<dbReference type="GO" id="GO:0005737">
    <property type="term" value="C:cytoplasm"/>
    <property type="evidence" value="ECO:0007669"/>
    <property type="project" value="TreeGrafter"/>
</dbReference>
<comment type="caution">
    <text evidence="6">The sequence shown here is derived from an EMBL/GenBank/DDBJ whole genome shotgun (WGS) entry which is preliminary data.</text>
</comment>
<dbReference type="Gene3D" id="3.50.50.60">
    <property type="entry name" value="FAD/NAD(P)-binding domain"/>
    <property type="match status" value="1"/>
</dbReference>
<dbReference type="SUPFAM" id="SSF54373">
    <property type="entry name" value="FAD-linked reductases, C-terminal domain"/>
    <property type="match status" value="1"/>
</dbReference>
<dbReference type="InterPro" id="IPR006076">
    <property type="entry name" value="FAD-dep_OxRdtase"/>
</dbReference>
<dbReference type="EMBL" id="SLWS01000004">
    <property type="protein sequence ID" value="TCO59216.1"/>
    <property type="molecule type" value="Genomic_DNA"/>
</dbReference>
<dbReference type="OrthoDB" id="9806257at2"/>
<keyword evidence="3" id="KW-0285">Flavoprotein</keyword>
<gene>
    <name evidence="6" type="ORF">EV192_10456</name>
</gene>
<dbReference type="AlphaFoldDB" id="A0A4R2JPW2"/>
<keyword evidence="7" id="KW-1185">Reference proteome</keyword>
<name>A0A4R2JPW2_9PSEU</name>
<evidence type="ECO:0000313" key="7">
    <source>
        <dbReference type="Proteomes" id="UP000295680"/>
    </source>
</evidence>
<evidence type="ECO:0000256" key="3">
    <source>
        <dbReference type="ARBA" id="ARBA00022630"/>
    </source>
</evidence>
<proteinExistence type="inferred from homology"/>
<keyword evidence="4" id="KW-0560">Oxidoreductase</keyword>
<accession>A0A4R2JPW2</accession>
<dbReference type="PANTHER" id="PTHR13847">
    <property type="entry name" value="SARCOSINE DEHYDROGENASE-RELATED"/>
    <property type="match status" value="1"/>
</dbReference>
<evidence type="ECO:0000256" key="4">
    <source>
        <dbReference type="ARBA" id="ARBA00023002"/>
    </source>
</evidence>
<dbReference type="RefSeq" id="WP_132116965.1">
    <property type="nucleotide sequence ID" value="NZ_SLWS01000004.1"/>
</dbReference>
<evidence type="ECO:0000256" key="2">
    <source>
        <dbReference type="ARBA" id="ARBA00009410"/>
    </source>
</evidence>
<comment type="similarity">
    <text evidence="2">Belongs to the DadA oxidoreductase family.</text>
</comment>
<evidence type="ECO:0000256" key="1">
    <source>
        <dbReference type="ARBA" id="ARBA00001974"/>
    </source>
</evidence>
<dbReference type="Gene3D" id="3.30.9.10">
    <property type="entry name" value="D-Amino Acid Oxidase, subunit A, domain 2"/>
    <property type="match status" value="1"/>
</dbReference>
<dbReference type="SUPFAM" id="SSF51905">
    <property type="entry name" value="FAD/NAD(P)-binding domain"/>
    <property type="match status" value="1"/>
</dbReference>
<sequence length="360" mass="36929">MRVIVVGSGVVGAVTSYHLAADGAEVLTVDAGFSGQATFAGAGVVFPWPIYRGDETWADFWWAAAGQYPILLGQLASDGEPDPGFARVGAITVSDEPLDAAELYAARERDPSVGEIEALPQGEPAARFPGLRADLCGMFVGGAGRVDGRLLQAALLRAADRYGARHLSGTAKLVTAGGRVTGVEIDGEVHGAHVVVVAAGAWTPALCSPVGIDVPVEPQRGQIAHLTVSDVDTSDRPMIRSLRDHYLLAFPGGRIVAGATREPGSGFDYRHTAGGVHKILADCLSIAPGLADATLESVRVGFRPLSTTGRPILGSPMPGLVVATGLGASGLTLAPMAGLVAAALALGRPAPVDLAPFTPW</sequence>